<comment type="caution">
    <text evidence="3">The sequence shown here is derived from an EMBL/GenBank/DDBJ whole genome shotgun (WGS) entry which is preliminary data.</text>
</comment>
<keyword evidence="2" id="KW-0812">Transmembrane</keyword>
<name>A0A422PCM8_9TRYP</name>
<dbReference type="Proteomes" id="UP000284403">
    <property type="component" value="Unassembled WGS sequence"/>
</dbReference>
<evidence type="ECO:0000313" key="4">
    <source>
        <dbReference type="Proteomes" id="UP000284403"/>
    </source>
</evidence>
<dbReference type="AlphaFoldDB" id="A0A422PCM8"/>
<reference evidence="3 4" key="1">
    <citation type="journal article" date="2018" name="BMC Genomics">
        <title>Genomic comparison of Trypanosoma conorhini and Trypanosoma rangeli to Trypanosoma cruzi strains of high and low virulence.</title>
        <authorList>
            <person name="Bradwell K.R."/>
            <person name="Koparde V.N."/>
            <person name="Matveyev A.V."/>
            <person name="Serrano M.G."/>
            <person name="Alves J.M."/>
            <person name="Parikh H."/>
            <person name="Huang B."/>
            <person name="Lee V."/>
            <person name="Espinosa-Alvarez O."/>
            <person name="Ortiz P.A."/>
            <person name="Costa-Martins A.G."/>
            <person name="Teixeira M.M."/>
            <person name="Buck G.A."/>
        </authorList>
    </citation>
    <scope>NUCLEOTIDE SEQUENCE [LARGE SCALE GENOMIC DNA]</scope>
    <source>
        <strain evidence="3 4">025E</strain>
    </source>
</reference>
<protein>
    <submittedName>
        <fullName evidence="3">Uncharacterized protein</fullName>
    </submittedName>
</protein>
<evidence type="ECO:0000256" key="2">
    <source>
        <dbReference type="SAM" id="Phobius"/>
    </source>
</evidence>
<dbReference type="OrthoDB" id="267473at2759"/>
<dbReference type="GeneID" id="40319116"/>
<organism evidence="3 4">
    <name type="scientific">Trypanosoma conorhini</name>
    <dbReference type="NCBI Taxonomy" id="83891"/>
    <lineage>
        <taxon>Eukaryota</taxon>
        <taxon>Discoba</taxon>
        <taxon>Euglenozoa</taxon>
        <taxon>Kinetoplastea</taxon>
        <taxon>Metakinetoplastina</taxon>
        <taxon>Trypanosomatida</taxon>
        <taxon>Trypanosomatidae</taxon>
        <taxon>Trypanosoma</taxon>
    </lineage>
</organism>
<keyword evidence="4" id="KW-1185">Reference proteome</keyword>
<sequence>MPISFPAAIAHFPVPRCSALVFAYSFPAPFFFFCTLSLSLARRRRTGVREAPIAREGKARAREMEGHGLGPTTDVTVNVSGTVTLPLHLQALESLEDPVLQTEIMQEAARLAIAEKLGSFEKMHVTAVHKYGNPICEARLDFAELCCAIANLQHAYEHAMTHLVQIQQMIDKGPTQTEEEKLSGEEEEAAGTEKVFAAIRQVLRHAMEEPGEAPFASVIRASARSNAAAGAGDLADDADDAEVGFYDGVHDPEAEGYAPLLEHHDTAPVEEEEEV</sequence>
<proteinExistence type="predicted"/>
<gene>
    <name evidence="3" type="ORF">Tco025E_05505</name>
</gene>
<dbReference type="RefSeq" id="XP_029227491.1">
    <property type="nucleotide sequence ID" value="XM_029372399.1"/>
</dbReference>
<feature type="region of interest" description="Disordered" evidence="1">
    <location>
        <begin position="228"/>
        <end position="275"/>
    </location>
</feature>
<keyword evidence="2" id="KW-1133">Transmembrane helix</keyword>
<dbReference type="EMBL" id="MKKU01000326">
    <property type="protein sequence ID" value="RNF15464.1"/>
    <property type="molecule type" value="Genomic_DNA"/>
</dbReference>
<feature type="transmembrane region" description="Helical" evidence="2">
    <location>
        <begin position="20"/>
        <end position="41"/>
    </location>
</feature>
<keyword evidence="2" id="KW-0472">Membrane</keyword>
<evidence type="ECO:0000313" key="3">
    <source>
        <dbReference type="EMBL" id="RNF15464.1"/>
    </source>
</evidence>
<accession>A0A422PCM8</accession>
<evidence type="ECO:0000256" key="1">
    <source>
        <dbReference type="SAM" id="MobiDB-lite"/>
    </source>
</evidence>